<name>A0A1U7ZIP4_NELNU</name>
<accession>A0A1U7ZIP4</accession>
<evidence type="ECO:0000256" key="5">
    <source>
        <dbReference type="SAM" id="Phobius"/>
    </source>
</evidence>
<dbReference type="SUPFAM" id="SSF90123">
    <property type="entry name" value="ABC transporter transmembrane region"/>
    <property type="match status" value="1"/>
</dbReference>
<evidence type="ECO:0000259" key="6">
    <source>
        <dbReference type="PROSITE" id="PS50929"/>
    </source>
</evidence>
<feature type="transmembrane region" description="Helical" evidence="5">
    <location>
        <begin position="349"/>
        <end position="368"/>
    </location>
</feature>
<evidence type="ECO:0000313" key="8">
    <source>
        <dbReference type="RefSeq" id="XP_010248156.1"/>
    </source>
</evidence>
<keyword evidence="3 5" id="KW-1133">Transmembrane helix</keyword>
<feature type="transmembrane region" description="Helical" evidence="5">
    <location>
        <begin position="311"/>
        <end position="329"/>
    </location>
</feature>
<dbReference type="KEGG" id="nnu:104591053"/>
<dbReference type="GO" id="GO:0016020">
    <property type="term" value="C:membrane"/>
    <property type="evidence" value="ECO:0007669"/>
    <property type="project" value="InterPro"/>
</dbReference>
<protein>
    <submittedName>
        <fullName evidence="8">ABC transporter D family member 1-like</fullName>
    </submittedName>
</protein>
<dbReference type="InParanoid" id="A0A1U7ZIP4"/>
<sequence>MEGLGKMVDRDAELEMLEGFEVRTNGTKIPILQYADVTLFFCSALEDQIINLKHLLFWFEIVSGLMMKVNFEKCFVVGINMEERAIMERSEALGCVVSQWPMNYLGMPLGDNPRKVFRILVKISSVLEKLMRDFLWELGEERKDHKDSFPDPLSFLDEKNMAYYKISHVDGRITNPEQRIASDIPRFCSELSDLIQEDLIAVTDGLLYTWRLCSYASSKYVFWILAYVTGAGAMIGNFSPAFGKLMSKEQQLEGEYRQLHSRLRTHAESIAFYGGENREESHIQQKFKTLVRHMKRVLHDHWWFGMIQDFLLKYLGATVAVVLIIEPFFAGNLRPDSSTLGRAEMLSNLRYHTSVIISLFQSLGTLSISSRRLNRLRLFRDPLLVCSCYQKGVKGSHLNLSPS</sequence>
<keyword evidence="7" id="KW-1185">Reference proteome</keyword>
<dbReference type="OrthoDB" id="422637at2759"/>
<dbReference type="GO" id="GO:0005524">
    <property type="term" value="F:ATP binding"/>
    <property type="evidence" value="ECO:0007669"/>
    <property type="project" value="InterPro"/>
</dbReference>
<dbReference type="InterPro" id="IPR036640">
    <property type="entry name" value="ABC1_TM_sf"/>
</dbReference>
<keyword evidence="2 5" id="KW-0812">Transmembrane</keyword>
<dbReference type="RefSeq" id="XP_010248156.1">
    <property type="nucleotide sequence ID" value="XM_010249854.1"/>
</dbReference>
<organism evidence="7 8">
    <name type="scientific">Nelumbo nucifera</name>
    <name type="common">Sacred lotus</name>
    <dbReference type="NCBI Taxonomy" id="4432"/>
    <lineage>
        <taxon>Eukaryota</taxon>
        <taxon>Viridiplantae</taxon>
        <taxon>Streptophyta</taxon>
        <taxon>Embryophyta</taxon>
        <taxon>Tracheophyta</taxon>
        <taxon>Spermatophyta</taxon>
        <taxon>Magnoliopsida</taxon>
        <taxon>Proteales</taxon>
        <taxon>Nelumbonaceae</taxon>
        <taxon>Nelumbo</taxon>
    </lineage>
</organism>
<dbReference type="Gene3D" id="1.20.1560.10">
    <property type="entry name" value="ABC transporter type 1, transmembrane domain"/>
    <property type="match status" value="1"/>
</dbReference>
<keyword evidence="4 5" id="KW-0472">Membrane</keyword>
<evidence type="ECO:0000256" key="2">
    <source>
        <dbReference type="ARBA" id="ARBA00022692"/>
    </source>
</evidence>
<dbReference type="GO" id="GO:0140359">
    <property type="term" value="F:ABC-type transporter activity"/>
    <property type="evidence" value="ECO:0007669"/>
    <property type="project" value="InterPro"/>
</dbReference>
<keyword evidence="1" id="KW-0813">Transport</keyword>
<dbReference type="STRING" id="4432.A0A1U7ZIP4"/>
<evidence type="ECO:0000256" key="3">
    <source>
        <dbReference type="ARBA" id="ARBA00022989"/>
    </source>
</evidence>
<proteinExistence type="predicted"/>
<gene>
    <name evidence="8" type="primary">LOC104591053</name>
</gene>
<dbReference type="AlphaFoldDB" id="A0A1U7ZIP4"/>
<evidence type="ECO:0000256" key="1">
    <source>
        <dbReference type="ARBA" id="ARBA00022448"/>
    </source>
</evidence>
<feature type="domain" description="ABC transmembrane type-1" evidence="6">
    <location>
        <begin position="178"/>
        <end position="311"/>
    </location>
</feature>
<dbReference type="PANTHER" id="PTHR11384">
    <property type="entry name" value="ATP-BINDING CASSETTE, SUB-FAMILY D MEMBER"/>
    <property type="match status" value="1"/>
</dbReference>
<dbReference type="PROSITE" id="PS50929">
    <property type="entry name" value="ABC_TM1F"/>
    <property type="match status" value="1"/>
</dbReference>
<dbReference type="eggNOG" id="KOG0060">
    <property type="taxonomic scope" value="Eukaryota"/>
</dbReference>
<dbReference type="InterPro" id="IPR011527">
    <property type="entry name" value="ABC1_TM_dom"/>
</dbReference>
<evidence type="ECO:0000256" key="4">
    <source>
        <dbReference type="ARBA" id="ARBA00023136"/>
    </source>
</evidence>
<dbReference type="InterPro" id="IPR050835">
    <property type="entry name" value="ABC_transporter_sub-D"/>
</dbReference>
<dbReference type="Pfam" id="PF06472">
    <property type="entry name" value="ABC_membrane_2"/>
    <property type="match status" value="1"/>
</dbReference>
<reference evidence="8" key="1">
    <citation type="submission" date="2025-08" db="UniProtKB">
        <authorList>
            <consortium name="RefSeq"/>
        </authorList>
    </citation>
    <scope>IDENTIFICATION</scope>
</reference>
<evidence type="ECO:0000313" key="7">
    <source>
        <dbReference type="Proteomes" id="UP000189703"/>
    </source>
</evidence>
<dbReference type="GeneID" id="104591053"/>
<feature type="transmembrane region" description="Helical" evidence="5">
    <location>
        <begin position="220"/>
        <end position="238"/>
    </location>
</feature>
<dbReference type="PANTHER" id="PTHR11384:SF59">
    <property type="entry name" value="LYSOSOMAL COBALAMIN TRANSPORTER ABCD4"/>
    <property type="match status" value="1"/>
</dbReference>
<dbReference type="Proteomes" id="UP000189703">
    <property type="component" value="Unplaced"/>
</dbReference>